<comment type="caution">
    <text evidence="1">The sequence shown here is derived from an EMBL/GenBank/DDBJ whole genome shotgun (WGS) entry which is preliminary data.</text>
</comment>
<keyword evidence="2" id="KW-1185">Reference proteome</keyword>
<proteinExistence type="predicted"/>
<accession>A0ACB6RTN1</accession>
<dbReference type="Proteomes" id="UP000799754">
    <property type="component" value="Unassembled WGS sequence"/>
</dbReference>
<organism evidence="1 2">
    <name type="scientific">Macroventuria anomochaeta</name>
    <dbReference type="NCBI Taxonomy" id="301207"/>
    <lineage>
        <taxon>Eukaryota</taxon>
        <taxon>Fungi</taxon>
        <taxon>Dikarya</taxon>
        <taxon>Ascomycota</taxon>
        <taxon>Pezizomycotina</taxon>
        <taxon>Dothideomycetes</taxon>
        <taxon>Pleosporomycetidae</taxon>
        <taxon>Pleosporales</taxon>
        <taxon>Pleosporineae</taxon>
        <taxon>Didymellaceae</taxon>
        <taxon>Macroventuria</taxon>
    </lineage>
</organism>
<protein>
    <submittedName>
        <fullName evidence="1">Metal cation-transporting ATPase</fullName>
    </submittedName>
</protein>
<dbReference type="EMBL" id="MU006730">
    <property type="protein sequence ID" value="KAF2624494.1"/>
    <property type="molecule type" value="Genomic_DNA"/>
</dbReference>
<reference evidence="1" key="1">
    <citation type="journal article" date="2020" name="Stud. Mycol.">
        <title>101 Dothideomycetes genomes: a test case for predicting lifestyles and emergence of pathogens.</title>
        <authorList>
            <person name="Haridas S."/>
            <person name="Albert R."/>
            <person name="Binder M."/>
            <person name="Bloem J."/>
            <person name="Labutti K."/>
            <person name="Salamov A."/>
            <person name="Andreopoulos B."/>
            <person name="Baker S."/>
            <person name="Barry K."/>
            <person name="Bills G."/>
            <person name="Bluhm B."/>
            <person name="Cannon C."/>
            <person name="Castanera R."/>
            <person name="Culley D."/>
            <person name="Daum C."/>
            <person name="Ezra D."/>
            <person name="Gonzalez J."/>
            <person name="Henrissat B."/>
            <person name="Kuo A."/>
            <person name="Liang C."/>
            <person name="Lipzen A."/>
            <person name="Lutzoni F."/>
            <person name="Magnuson J."/>
            <person name="Mondo S."/>
            <person name="Nolan M."/>
            <person name="Ohm R."/>
            <person name="Pangilinan J."/>
            <person name="Park H.-J."/>
            <person name="Ramirez L."/>
            <person name="Alfaro M."/>
            <person name="Sun H."/>
            <person name="Tritt A."/>
            <person name="Yoshinaga Y."/>
            <person name="Zwiers L.-H."/>
            <person name="Turgeon B."/>
            <person name="Goodwin S."/>
            <person name="Spatafora J."/>
            <person name="Crous P."/>
            <person name="Grigoriev I."/>
        </authorList>
    </citation>
    <scope>NUCLEOTIDE SEQUENCE</scope>
    <source>
        <strain evidence="1">CBS 525.71</strain>
    </source>
</reference>
<evidence type="ECO:0000313" key="1">
    <source>
        <dbReference type="EMBL" id="KAF2624494.1"/>
    </source>
</evidence>
<sequence length="802" mass="87270">MASALNGSGGDAEVKMSWYMRFAGQVGKFLGLTVGTPLQKKLSELFLWLFGIAVICAIVVLGANKFDSRRECHHLCYYDGDRDYSCELALGADGHHGGGHVEDAREKRYGSNVSSLEALSGITDVCSDKTGTITQGRLTVRQAWLPGVGTYLVEAGREVCNPSPGSISFSQTSPQDLDASNAVQEVKNRISIRPGLEQYLNVASLVNLATLEQVKGDNKKPGERIASGAPTEVAIEVFAGRFGWSRSRLTQGPKAVWNIVAEFAFDSDIKRRSVIATHLPSGEHRAFTKGAVERVLGICNTVATPGDDSKETRLEESRGTEILDNMEAMASQGLRILAFASKPYTGILPNPDIEDENGEDVPRDTVESDLTFLSLIGIYDPPRPESKPSVLACQTAGVTVRMLTGDHVATARAIAGEVSILPPAAELRMMPADAVKSLVMPAADFDALTDAELDALPQLPLVAARCAPSTNFRMIDALHRRGRYCAMAGDGINDAPSLKRSDIGIAMGSGSDVAKESSDIVLTDDNFASILNAIKEGRRIFDNIQKFLLHVLAANSGFVVALLAGLAFKDATGISVFQLSPVEIIWMLVGTGAFCETGLGFEKAVPDILNRPPQNMKYGVFTPEFFADMLVYGFVKAACIIGTFAVVVYGFNDGNLGVGCTNDYSEACQPVFRARATSYTITNWVFLLFAWQLIDTRRSLFGFEQGIKHWAQHLWGNKFLFFSVTIVFIIAVPTLYILKLNHIVFLHDGINWEWTVVFVAVISYLGGAEVWRWKWAKRVYFRQKQGRSNTETSPSAQGPSAA</sequence>
<gene>
    <name evidence="1" type="ORF">BU25DRAFT_493497</name>
</gene>
<name>A0ACB6RTN1_9PLEO</name>
<evidence type="ECO:0000313" key="2">
    <source>
        <dbReference type="Proteomes" id="UP000799754"/>
    </source>
</evidence>